<accession>A0A6M6E5N5</accession>
<dbReference type="RefSeq" id="WP_171778823.1">
    <property type="nucleotide sequence ID" value="NZ_CP045273.1"/>
</dbReference>
<dbReference type="EMBL" id="CP045273">
    <property type="protein sequence ID" value="QJX80824.1"/>
    <property type="molecule type" value="Genomic_DNA"/>
</dbReference>
<keyword evidence="1" id="KW-0614">Plasmid</keyword>
<evidence type="ECO:0000313" key="2">
    <source>
        <dbReference type="Proteomes" id="UP000501076"/>
    </source>
</evidence>
<evidence type="ECO:0000313" key="1">
    <source>
        <dbReference type="EMBL" id="QJX80824.1"/>
    </source>
</evidence>
<sequence length="199" mass="23525">MDFKVLFVHPLDSGLKAYVKVDEKIYYITFQTKKSSAEFTVYSESEKDKLLKHSKLRQELLSKFMLFLKQHKEDIKVGIYIDESPEAFNKIFKLNKLKKISSGSLDVEFSILDDQYTITNLIVMRRKNNIFIDDSRAYFKHINENCFCENIKHNHGIDNFEHCLVLIEHLDTILKWIQGEYKNKYITNNASNIIQFPTN</sequence>
<dbReference type="AlphaFoldDB" id="A0A6M6E5N5"/>
<protein>
    <submittedName>
        <fullName evidence="1">Uncharacterized protein</fullName>
    </submittedName>
</protein>
<reference evidence="1 2" key="1">
    <citation type="submission" date="2019-10" db="EMBL/GenBank/DDBJ databases">
        <title>Complete genome sequences for adaption low water activity.</title>
        <authorList>
            <person name="Zhao L."/>
            <person name="Zhong J."/>
        </authorList>
    </citation>
    <scope>NUCLEOTIDE SEQUENCE [LARGE SCALE GENOMIC DNA]</scope>
    <source>
        <strain evidence="1 2">FDU301</strain>
        <plasmid evidence="2">pfdu301a</plasmid>
    </source>
</reference>
<proteinExistence type="predicted"/>
<organism evidence="1 2">
    <name type="scientific">Priestia megaterium</name>
    <name type="common">Bacillus megaterium</name>
    <dbReference type="NCBI Taxonomy" id="1404"/>
    <lineage>
        <taxon>Bacteria</taxon>
        <taxon>Bacillati</taxon>
        <taxon>Bacillota</taxon>
        <taxon>Bacilli</taxon>
        <taxon>Bacillales</taxon>
        <taxon>Bacillaceae</taxon>
        <taxon>Priestia</taxon>
    </lineage>
</organism>
<dbReference type="Proteomes" id="UP000501076">
    <property type="component" value="Plasmid pFDU301A"/>
</dbReference>
<name>A0A6M6E5N5_PRIMG</name>
<gene>
    <name evidence="1" type="ORF">FDZ14_32565</name>
</gene>
<geneLocation type="plasmid" evidence="2">
    <name>pfdu301a</name>
</geneLocation>